<keyword evidence="1" id="KW-1133">Transmembrane helix</keyword>
<feature type="transmembrane region" description="Helical" evidence="1">
    <location>
        <begin position="6"/>
        <end position="29"/>
    </location>
</feature>
<dbReference type="EMBL" id="GFTR01001705">
    <property type="protein sequence ID" value="JAW14721.1"/>
    <property type="molecule type" value="Transcribed_RNA"/>
</dbReference>
<dbReference type="AlphaFoldDB" id="A0A224Y2J0"/>
<name>A0A224Y2J0_9HEMI</name>
<proteinExistence type="predicted"/>
<organism evidence="2">
    <name type="scientific">Panstrongylus lignarius</name>
    <dbReference type="NCBI Taxonomy" id="156445"/>
    <lineage>
        <taxon>Eukaryota</taxon>
        <taxon>Metazoa</taxon>
        <taxon>Ecdysozoa</taxon>
        <taxon>Arthropoda</taxon>
        <taxon>Hexapoda</taxon>
        <taxon>Insecta</taxon>
        <taxon>Pterygota</taxon>
        <taxon>Neoptera</taxon>
        <taxon>Paraneoptera</taxon>
        <taxon>Hemiptera</taxon>
        <taxon>Heteroptera</taxon>
        <taxon>Panheteroptera</taxon>
        <taxon>Cimicomorpha</taxon>
        <taxon>Reduviidae</taxon>
        <taxon>Triatominae</taxon>
        <taxon>Panstrongylus</taxon>
    </lineage>
</organism>
<evidence type="ECO:0000256" key="1">
    <source>
        <dbReference type="SAM" id="Phobius"/>
    </source>
</evidence>
<sequence>MALQHSSLFLVMGYCVFHWQLFISLLGIVASGDISLHNADHPGTSFFVGFLRQRRKNSHTSYGRLFGLLREIRFRTFGAGARMSRWKSLGYVLFVQTVVKLKAGSS</sequence>
<accession>A0A224Y2J0</accession>
<keyword evidence="1" id="KW-0812">Transmembrane</keyword>
<protein>
    <submittedName>
        <fullName evidence="2">Putative secreted protein</fullName>
    </submittedName>
</protein>
<reference evidence="2" key="1">
    <citation type="journal article" date="2018" name="PLoS Negl. Trop. Dis.">
        <title>An insight into the salivary gland and fat body transcriptome of Panstrongylus lignarius (Hemiptera: Heteroptera), the main vector of Chagas disease in Peru.</title>
        <authorList>
            <person name="Nevoa J.C."/>
            <person name="Mendes M.T."/>
            <person name="da Silva M.V."/>
            <person name="Soares S.C."/>
            <person name="Oliveira C.J.F."/>
            <person name="Ribeiro J.M.C."/>
        </authorList>
    </citation>
    <scope>NUCLEOTIDE SEQUENCE</scope>
</reference>
<evidence type="ECO:0000313" key="2">
    <source>
        <dbReference type="EMBL" id="JAW14721.1"/>
    </source>
</evidence>
<keyword evidence="1" id="KW-0472">Membrane</keyword>